<comment type="caution">
    <text evidence="1">The sequence shown here is derived from an EMBL/GenBank/DDBJ whole genome shotgun (WGS) entry which is preliminary data.</text>
</comment>
<dbReference type="Proteomes" id="UP000093962">
    <property type="component" value="Unassembled WGS sequence"/>
</dbReference>
<name>A0A1A0MLA0_MYCMU</name>
<evidence type="ECO:0000313" key="2">
    <source>
        <dbReference type="Proteomes" id="UP000093962"/>
    </source>
</evidence>
<organism evidence="1 2">
    <name type="scientific">Mycolicibacterium mucogenicum</name>
    <name type="common">Mycobacterium mucogenicum</name>
    <dbReference type="NCBI Taxonomy" id="56689"/>
    <lineage>
        <taxon>Bacteria</taxon>
        <taxon>Bacillati</taxon>
        <taxon>Actinomycetota</taxon>
        <taxon>Actinomycetes</taxon>
        <taxon>Mycobacteriales</taxon>
        <taxon>Mycobacteriaceae</taxon>
        <taxon>Mycolicibacterium</taxon>
    </lineage>
</organism>
<sequence length="228" mass="25227">MTHTAAQLQALTARCEQFRGEEAPEGYPNSLALCIVDSVQSTGVRYPSVKQVVARYKAYRRDRNGDPSTDGIPELLQTFDDCDGPAGWAEKIGNGHRTSTRAGAPLKSVAIQQVAQALDGFGIYTTQDLRDRADDEAYFAEVRRAWCRVVGQRSGITWRYAGMLAGVDGVKPDRMICRFVTQSLDPGQRRRSVDTEFAYGIVMAAAGELGMTAFALDHAIWQYQRGRR</sequence>
<evidence type="ECO:0000313" key="1">
    <source>
        <dbReference type="EMBL" id="OBA85548.1"/>
    </source>
</evidence>
<dbReference type="AlphaFoldDB" id="A0A1A0MLA0"/>
<protein>
    <recommendedName>
        <fullName evidence="3">Heme peroxidase</fullName>
    </recommendedName>
</protein>
<proteinExistence type="predicted"/>
<gene>
    <name evidence="1" type="ORF">A5642_24015</name>
</gene>
<evidence type="ECO:0008006" key="3">
    <source>
        <dbReference type="Google" id="ProtNLM"/>
    </source>
</evidence>
<dbReference type="RefSeq" id="WP_061005080.1">
    <property type="nucleotide sequence ID" value="NZ_LSKA01000380.1"/>
</dbReference>
<accession>A0A1A0MLA0</accession>
<reference evidence="1 2" key="1">
    <citation type="submission" date="2016-06" db="EMBL/GenBank/DDBJ databases">
        <authorList>
            <person name="Kjaerup R.B."/>
            <person name="Dalgaard T.S."/>
            <person name="Juul-Madsen H.R."/>
        </authorList>
    </citation>
    <scope>NUCLEOTIDE SEQUENCE [LARGE SCALE GENOMIC DNA]</scope>
    <source>
        <strain evidence="1 2">1199456.5</strain>
    </source>
</reference>
<dbReference type="EMBL" id="LZSF01000175">
    <property type="protein sequence ID" value="OBA85548.1"/>
    <property type="molecule type" value="Genomic_DNA"/>
</dbReference>
<dbReference type="OrthoDB" id="2962349at2"/>